<dbReference type="EMBL" id="BGPR01001207">
    <property type="protein sequence ID" value="GBM48190.1"/>
    <property type="molecule type" value="Genomic_DNA"/>
</dbReference>
<evidence type="ECO:0008006" key="3">
    <source>
        <dbReference type="Google" id="ProtNLM"/>
    </source>
</evidence>
<proteinExistence type="predicted"/>
<dbReference type="AlphaFoldDB" id="A0A4Y2G3A5"/>
<reference evidence="1 2" key="1">
    <citation type="journal article" date="2019" name="Sci. Rep.">
        <title>Orb-weaving spider Araneus ventricosus genome elucidates the spidroin gene catalogue.</title>
        <authorList>
            <person name="Kono N."/>
            <person name="Nakamura H."/>
            <person name="Ohtoshi R."/>
            <person name="Moran D.A.P."/>
            <person name="Shinohara A."/>
            <person name="Yoshida Y."/>
            <person name="Fujiwara M."/>
            <person name="Mori M."/>
            <person name="Tomita M."/>
            <person name="Arakawa K."/>
        </authorList>
    </citation>
    <scope>NUCLEOTIDE SEQUENCE [LARGE SCALE GENOMIC DNA]</scope>
</reference>
<accession>A0A4Y2G3A5</accession>
<evidence type="ECO:0000313" key="1">
    <source>
        <dbReference type="EMBL" id="GBM48190.1"/>
    </source>
</evidence>
<dbReference type="Proteomes" id="UP000499080">
    <property type="component" value="Unassembled WGS sequence"/>
</dbReference>
<dbReference type="OrthoDB" id="6437321at2759"/>
<gene>
    <name evidence="1" type="ORF">AVEN_72469_1</name>
</gene>
<evidence type="ECO:0000313" key="2">
    <source>
        <dbReference type="Proteomes" id="UP000499080"/>
    </source>
</evidence>
<sequence length="117" mass="13486">MSRLLANLTKHNGETFYCYSCLDHFTKESLLTDHLPYCNEHTPQHIIMPETGEEGVLEFKQHKFSQPVLYVIYANSEALVEQLQNIPGKTISHMPYGYAYPIIGPIDGDTCLRVWRK</sequence>
<protein>
    <recommendedName>
        <fullName evidence="3">C2H2-type domain-containing protein</fullName>
    </recommendedName>
</protein>
<keyword evidence="2" id="KW-1185">Reference proteome</keyword>
<name>A0A4Y2G3A5_ARAVE</name>
<comment type="caution">
    <text evidence="1">The sequence shown here is derived from an EMBL/GenBank/DDBJ whole genome shotgun (WGS) entry which is preliminary data.</text>
</comment>
<organism evidence="1 2">
    <name type="scientific">Araneus ventricosus</name>
    <name type="common">Orbweaver spider</name>
    <name type="synonym">Epeira ventricosa</name>
    <dbReference type="NCBI Taxonomy" id="182803"/>
    <lineage>
        <taxon>Eukaryota</taxon>
        <taxon>Metazoa</taxon>
        <taxon>Ecdysozoa</taxon>
        <taxon>Arthropoda</taxon>
        <taxon>Chelicerata</taxon>
        <taxon>Arachnida</taxon>
        <taxon>Araneae</taxon>
        <taxon>Araneomorphae</taxon>
        <taxon>Entelegynae</taxon>
        <taxon>Araneoidea</taxon>
        <taxon>Araneidae</taxon>
        <taxon>Araneus</taxon>
    </lineage>
</organism>